<proteinExistence type="predicted"/>
<feature type="compositionally biased region" description="Basic and acidic residues" evidence="1">
    <location>
        <begin position="116"/>
        <end position="125"/>
    </location>
</feature>
<gene>
    <name evidence="2" type="ORF">ENQ76_12815</name>
</gene>
<evidence type="ECO:0000313" key="2">
    <source>
        <dbReference type="EMBL" id="HEN16336.1"/>
    </source>
</evidence>
<protein>
    <submittedName>
        <fullName evidence="2">Uncharacterized protein</fullName>
    </submittedName>
</protein>
<comment type="caution">
    <text evidence="2">The sequence shown here is derived from an EMBL/GenBank/DDBJ whole genome shotgun (WGS) entry which is preliminary data.</text>
</comment>
<dbReference type="AlphaFoldDB" id="A0A7C2PBH6"/>
<reference evidence="2" key="1">
    <citation type="journal article" date="2020" name="mSystems">
        <title>Genome- and Community-Level Interaction Insights into Carbon Utilization and Element Cycling Functions of Hydrothermarchaeota in Hydrothermal Sediment.</title>
        <authorList>
            <person name="Zhou Z."/>
            <person name="Liu Y."/>
            <person name="Xu W."/>
            <person name="Pan J."/>
            <person name="Luo Z.H."/>
            <person name="Li M."/>
        </authorList>
    </citation>
    <scope>NUCLEOTIDE SEQUENCE [LARGE SCALE GENOMIC DNA]</scope>
    <source>
        <strain evidence="2">SpSt-339</strain>
    </source>
</reference>
<sequence>MTTVGLLVCLFAADPAEDKAPFQEWLKFYGAAAAKYQIDVQNGAGQFEPIQLQPMPILQYTNPERGYQQHGAFYVWTLKGRPQCIGSIWSTVPADDPQHRWVAHELHSLSSGPLRSQHEPRDGRRGPVPQWATQQPGITWITADDVPAPAGTPSLRLVQMRRLAEQFTVRITNPTQGTEGDLRLLPKPLYRYPAETEGAVDGGLFAFVMGTDPEVLLLIEATPSDQGAASRWRFGLARFTHIQAVAQRNGELVWQCDNAEPYVGHNPYFLYWRLHPAGLTTP</sequence>
<feature type="region of interest" description="Disordered" evidence="1">
    <location>
        <begin position="110"/>
        <end position="131"/>
    </location>
</feature>
<accession>A0A7C2PBH6</accession>
<evidence type="ECO:0000256" key="1">
    <source>
        <dbReference type="SAM" id="MobiDB-lite"/>
    </source>
</evidence>
<dbReference type="EMBL" id="DSOK01000351">
    <property type="protein sequence ID" value="HEN16336.1"/>
    <property type="molecule type" value="Genomic_DNA"/>
</dbReference>
<organism evidence="2">
    <name type="scientific">Schlesneria paludicola</name>
    <dbReference type="NCBI Taxonomy" id="360056"/>
    <lineage>
        <taxon>Bacteria</taxon>
        <taxon>Pseudomonadati</taxon>
        <taxon>Planctomycetota</taxon>
        <taxon>Planctomycetia</taxon>
        <taxon>Planctomycetales</taxon>
        <taxon>Planctomycetaceae</taxon>
        <taxon>Schlesneria</taxon>
    </lineage>
</organism>
<name>A0A7C2PBH6_9PLAN</name>